<feature type="chain" id="PRO_5047224751" description="Alpha/beta hydrolase" evidence="1">
    <location>
        <begin position="23"/>
        <end position="258"/>
    </location>
</feature>
<comment type="caution">
    <text evidence="2">The sequence shown here is derived from an EMBL/GenBank/DDBJ whole genome shotgun (WGS) entry which is preliminary data.</text>
</comment>
<name>A0ABV8MWI2_9NEIS</name>
<gene>
    <name evidence="2" type="ORF">ACFOW7_18560</name>
</gene>
<evidence type="ECO:0008006" key="4">
    <source>
        <dbReference type="Google" id="ProtNLM"/>
    </source>
</evidence>
<dbReference type="RefSeq" id="WP_378167171.1">
    <property type="nucleotide sequence ID" value="NZ_JBHSBU010000001.1"/>
</dbReference>
<keyword evidence="3" id="KW-1185">Reference proteome</keyword>
<keyword evidence="1" id="KW-0732">Signal</keyword>
<evidence type="ECO:0000313" key="3">
    <source>
        <dbReference type="Proteomes" id="UP001595791"/>
    </source>
</evidence>
<evidence type="ECO:0000256" key="1">
    <source>
        <dbReference type="SAM" id="SignalP"/>
    </source>
</evidence>
<feature type="signal peptide" evidence="1">
    <location>
        <begin position="1"/>
        <end position="22"/>
    </location>
</feature>
<protein>
    <recommendedName>
        <fullName evidence="4">Alpha/beta hydrolase</fullName>
    </recommendedName>
</protein>
<evidence type="ECO:0000313" key="2">
    <source>
        <dbReference type="EMBL" id="MFC4161341.1"/>
    </source>
</evidence>
<dbReference type="Proteomes" id="UP001595791">
    <property type="component" value="Unassembled WGS sequence"/>
</dbReference>
<reference evidence="3" key="1">
    <citation type="journal article" date="2019" name="Int. J. Syst. Evol. Microbiol.">
        <title>The Global Catalogue of Microorganisms (GCM) 10K type strain sequencing project: providing services to taxonomists for standard genome sequencing and annotation.</title>
        <authorList>
            <consortium name="The Broad Institute Genomics Platform"/>
            <consortium name="The Broad Institute Genome Sequencing Center for Infectious Disease"/>
            <person name="Wu L."/>
            <person name="Ma J."/>
        </authorList>
    </citation>
    <scope>NUCLEOTIDE SEQUENCE [LARGE SCALE GENOMIC DNA]</scope>
    <source>
        <strain evidence="3">LMG 29894</strain>
    </source>
</reference>
<proteinExistence type="predicted"/>
<dbReference type="EMBL" id="JBHSBU010000001">
    <property type="protein sequence ID" value="MFC4161341.1"/>
    <property type="molecule type" value="Genomic_DNA"/>
</dbReference>
<organism evidence="2 3">
    <name type="scientific">Chitinimonas lacunae</name>
    <dbReference type="NCBI Taxonomy" id="1963018"/>
    <lineage>
        <taxon>Bacteria</taxon>
        <taxon>Pseudomonadati</taxon>
        <taxon>Pseudomonadota</taxon>
        <taxon>Betaproteobacteria</taxon>
        <taxon>Neisseriales</taxon>
        <taxon>Chitinibacteraceae</taxon>
        <taxon>Chitinimonas</taxon>
    </lineage>
</organism>
<accession>A0ABV8MWI2</accession>
<sequence>MLSRLCFSLAAAFCLTGALASAQETAVVFVNGMNNSFDDAIANTQVLKQRVGQNGSGRGFLYGNAYNASNGFFQDLWQVFKQKGQEGDASGFWRLLDGGQVQPGWMTEALRDRYVAELTKAVAPELPEHLKYYRQHLSAQRKLVLVAHSQGNLYANISHNILIGESKTAAAQVSTVGVASPASRLIPGATYVTSSADTVVGALRLVQPVLPSNSDVGFHPFKDFLGHSFAKIYMDNGLAAVRPIVREIDRRSAQPALR</sequence>